<keyword evidence="3" id="KW-1185">Reference proteome</keyword>
<feature type="region of interest" description="Disordered" evidence="1">
    <location>
        <begin position="309"/>
        <end position="345"/>
    </location>
</feature>
<comment type="caution">
    <text evidence="2">The sequence shown here is derived from an EMBL/GenBank/DDBJ whole genome shotgun (WGS) entry which is preliminary data.</text>
</comment>
<gene>
    <name evidence="2" type="ORF">VTL71DRAFT_2170</name>
</gene>
<proteinExistence type="predicted"/>
<reference evidence="2 3" key="1">
    <citation type="journal article" date="2024" name="Commun. Biol.">
        <title>Comparative genomic analysis of thermophilic fungi reveals convergent evolutionary adaptations and gene losses.</title>
        <authorList>
            <person name="Steindorff A.S."/>
            <person name="Aguilar-Pontes M.V."/>
            <person name="Robinson A.J."/>
            <person name="Andreopoulos B."/>
            <person name="LaButti K."/>
            <person name="Kuo A."/>
            <person name="Mondo S."/>
            <person name="Riley R."/>
            <person name="Otillar R."/>
            <person name="Haridas S."/>
            <person name="Lipzen A."/>
            <person name="Grimwood J."/>
            <person name="Schmutz J."/>
            <person name="Clum A."/>
            <person name="Reid I.D."/>
            <person name="Moisan M.C."/>
            <person name="Butler G."/>
            <person name="Nguyen T.T.M."/>
            <person name="Dewar K."/>
            <person name="Conant G."/>
            <person name="Drula E."/>
            <person name="Henrissat B."/>
            <person name="Hansel C."/>
            <person name="Singer S."/>
            <person name="Hutchinson M.I."/>
            <person name="de Vries R.P."/>
            <person name="Natvig D.O."/>
            <person name="Powell A.J."/>
            <person name="Tsang A."/>
            <person name="Grigoriev I.V."/>
        </authorList>
    </citation>
    <scope>NUCLEOTIDE SEQUENCE [LARGE SCALE GENOMIC DNA]</scope>
    <source>
        <strain evidence="2 3">CBS 494.80</strain>
    </source>
</reference>
<dbReference type="EMBL" id="JAZHXI010000011">
    <property type="protein sequence ID" value="KAL2066099.1"/>
    <property type="molecule type" value="Genomic_DNA"/>
</dbReference>
<name>A0ABR4C841_9HELO</name>
<evidence type="ECO:0008006" key="4">
    <source>
        <dbReference type="Google" id="ProtNLM"/>
    </source>
</evidence>
<evidence type="ECO:0000256" key="1">
    <source>
        <dbReference type="SAM" id="MobiDB-lite"/>
    </source>
</evidence>
<organism evidence="2 3">
    <name type="scientific">Oculimacula yallundae</name>
    <dbReference type="NCBI Taxonomy" id="86028"/>
    <lineage>
        <taxon>Eukaryota</taxon>
        <taxon>Fungi</taxon>
        <taxon>Dikarya</taxon>
        <taxon>Ascomycota</taxon>
        <taxon>Pezizomycotina</taxon>
        <taxon>Leotiomycetes</taxon>
        <taxon>Helotiales</taxon>
        <taxon>Ploettnerulaceae</taxon>
        <taxon>Oculimacula</taxon>
    </lineage>
</organism>
<dbReference type="Proteomes" id="UP001595075">
    <property type="component" value="Unassembled WGS sequence"/>
</dbReference>
<sequence>MTALPPFQHGPNAASANAPALNYQRRCWHCGHKRKRPCEGGKPCDGCIADKKTCRDYTTLIAFPGQTHVVINDHPGPANRSGLQAAASLVPPQVRSAQGVALPSVVQAQPPPAHAAQPPPASTPSVLAPVVYAAPVSVSSTHVIGVLAPAIQAVTNDPGFPQANIVPAVPIQAQAMLRNVGAEGVVNLNHQSQPHPPRPLVSLEEPRHLPLSTHADPSNVMRYLPLGVFLPGGDAAYPGMTPETLFNNYGIDEEGLHSLLNEDAADPQAADDWDRMIARTARSEANAQARREVVLAQTDLELRLELDKRGNKCPLDDEELAPVTKKRPFNPDEPGTSDLMNFWKS</sequence>
<evidence type="ECO:0000313" key="2">
    <source>
        <dbReference type="EMBL" id="KAL2066099.1"/>
    </source>
</evidence>
<protein>
    <recommendedName>
        <fullName evidence="4">Zn(2)-C6 fungal-type domain-containing protein</fullName>
    </recommendedName>
</protein>
<accession>A0ABR4C841</accession>
<evidence type="ECO:0000313" key="3">
    <source>
        <dbReference type="Proteomes" id="UP001595075"/>
    </source>
</evidence>